<dbReference type="PATRIC" id="fig|1150625.3.peg.1861"/>
<dbReference type="OrthoDB" id="9804099at2"/>
<evidence type="ECO:0000313" key="2">
    <source>
        <dbReference type="EMBL" id="KUP06605.1"/>
    </source>
</evidence>
<sequence length="86" mass="10538">MKTVPSSYYVHLQQLQEVDFVILELTLYLDTHPNDIESIKQYNHYVKERHKLKEQFEKNYGPLTNFGYSYTKQPWEWKSSPWPWQV</sequence>
<dbReference type="PIRSF" id="PIRSF010606">
    <property type="entry name" value="Spore_coat_CotJB"/>
    <property type="match status" value="1"/>
</dbReference>
<dbReference type="AlphaFoldDB" id="A0A147K905"/>
<dbReference type="EMBL" id="LDYG01000028">
    <property type="protein sequence ID" value="KUP06605.1"/>
    <property type="molecule type" value="Genomic_DNA"/>
</dbReference>
<gene>
    <name evidence="2" type="ORF">Q75_08790</name>
</gene>
<evidence type="ECO:0000259" key="1">
    <source>
        <dbReference type="Pfam" id="PF12652"/>
    </source>
</evidence>
<feature type="domain" description="Protein CotJB" evidence="1">
    <location>
        <begin position="12"/>
        <end position="85"/>
    </location>
</feature>
<organism evidence="2 3">
    <name type="scientific">Bacillus coahuilensis p1.1.43</name>
    <dbReference type="NCBI Taxonomy" id="1150625"/>
    <lineage>
        <taxon>Bacteria</taxon>
        <taxon>Bacillati</taxon>
        <taxon>Bacillota</taxon>
        <taxon>Bacilli</taxon>
        <taxon>Bacillales</taxon>
        <taxon>Bacillaceae</taxon>
        <taxon>Bacillus</taxon>
    </lineage>
</organism>
<evidence type="ECO:0000313" key="3">
    <source>
        <dbReference type="Proteomes" id="UP000074108"/>
    </source>
</evidence>
<name>A0A147K905_9BACI</name>
<reference evidence="2 3" key="1">
    <citation type="journal article" date="2016" name="Front. Microbiol.">
        <title>Microevolution Analysis of Bacillus coahuilensis Unveils Differences in Phosphorus Acquisition Strategies and Their Regulation.</title>
        <authorList>
            <person name="Gomez-Lunar Z."/>
            <person name="Hernandez-Gonzalez I."/>
            <person name="Rodriguez-Torres M.D."/>
            <person name="Souza V."/>
            <person name="Olmedo-Alvarez G."/>
        </authorList>
    </citation>
    <scope>NUCLEOTIDE SEQUENCE [LARGE SCALE GENOMIC DNA]</scope>
    <source>
        <strain evidence="3">p1.1.43</strain>
    </source>
</reference>
<comment type="caution">
    <text evidence="2">The sequence shown here is derived from an EMBL/GenBank/DDBJ whole genome shotgun (WGS) entry which is preliminary data.</text>
</comment>
<dbReference type="InterPro" id="IPR016571">
    <property type="entry name" value="Spore_coat_assembly_CotJB"/>
</dbReference>
<dbReference type="STRING" id="1150625.Q75_08790"/>
<dbReference type="Proteomes" id="UP000074108">
    <property type="component" value="Unassembled WGS sequence"/>
</dbReference>
<dbReference type="InterPro" id="IPR024207">
    <property type="entry name" value="CotJB_dom"/>
</dbReference>
<dbReference type="RefSeq" id="WP_010173055.1">
    <property type="nucleotide sequence ID" value="NZ_LDYG01000028.1"/>
</dbReference>
<protein>
    <submittedName>
        <fullName evidence="2">CotJB protein</fullName>
    </submittedName>
</protein>
<keyword evidence="3" id="KW-1185">Reference proteome</keyword>
<dbReference type="Pfam" id="PF12652">
    <property type="entry name" value="CotJB"/>
    <property type="match status" value="1"/>
</dbReference>
<accession>A0A147K905</accession>
<proteinExistence type="predicted"/>